<feature type="region of interest" description="Disordered" evidence="1">
    <location>
        <begin position="524"/>
        <end position="566"/>
    </location>
</feature>
<gene>
    <name evidence="2" type="ORF">JKP88DRAFT_320330</name>
</gene>
<dbReference type="AlphaFoldDB" id="A0A835Z2R9"/>
<evidence type="ECO:0000313" key="3">
    <source>
        <dbReference type="Proteomes" id="UP000664859"/>
    </source>
</evidence>
<feature type="compositionally biased region" description="Low complexity" evidence="1">
    <location>
        <begin position="293"/>
        <end position="309"/>
    </location>
</feature>
<keyword evidence="3" id="KW-1185">Reference proteome</keyword>
<reference evidence="2" key="1">
    <citation type="submission" date="2021-02" db="EMBL/GenBank/DDBJ databases">
        <title>First Annotated Genome of the Yellow-green Alga Tribonema minus.</title>
        <authorList>
            <person name="Mahan K.M."/>
        </authorList>
    </citation>
    <scope>NUCLEOTIDE SEQUENCE</scope>
    <source>
        <strain evidence="2">UTEX B ZZ1240</strain>
    </source>
</reference>
<dbReference type="EMBL" id="JAFCMP010000279">
    <property type="protein sequence ID" value="KAG5181999.1"/>
    <property type="molecule type" value="Genomic_DNA"/>
</dbReference>
<feature type="compositionally biased region" description="Low complexity" evidence="1">
    <location>
        <begin position="556"/>
        <end position="565"/>
    </location>
</feature>
<evidence type="ECO:0000256" key="1">
    <source>
        <dbReference type="SAM" id="MobiDB-lite"/>
    </source>
</evidence>
<dbReference type="Proteomes" id="UP000664859">
    <property type="component" value="Unassembled WGS sequence"/>
</dbReference>
<feature type="compositionally biased region" description="Low complexity" evidence="1">
    <location>
        <begin position="14"/>
        <end position="23"/>
    </location>
</feature>
<feature type="compositionally biased region" description="Low complexity" evidence="1">
    <location>
        <begin position="524"/>
        <end position="538"/>
    </location>
</feature>
<organism evidence="2 3">
    <name type="scientific">Tribonema minus</name>
    <dbReference type="NCBI Taxonomy" id="303371"/>
    <lineage>
        <taxon>Eukaryota</taxon>
        <taxon>Sar</taxon>
        <taxon>Stramenopiles</taxon>
        <taxon>Ochrophyta</taxon>
        <taxon>PX clade</taxon>
        <taxon>Xanthophyceae</taxon>
        <taxon>Tribonematales</taxon>
        <taxon>Tribonemataceae</taxon>
        <taxon>Tribonema</taxon>
    </lineage>
</organism>
<protein>
    <submittedName>
        <fullName evidence="2">Uncharacterized protein</fullName>
    </submittedName>
</protein>
<sequence>MRFARKPALSLTLAPRSSSGSDGFSSFGPADSRLWTVLQSRDCALLVCAAAERESLGRDVDVRIDVVVSPAPSTCDSGSCHGFRFTYCALGACTLTADRLQPLGGGAFLLVITTADSVRLLEIEHSAQRGRLAVLGDSDVAGSAAEVDGAAAAAAAAEADATGALCSPPASLAAAAVAAPRTPCNHSATAFARLSESPSTLSACGAAAARAACLSASAAAAPAAATAAAAAARTCSGAAHRSALHGSPQRPLARSPSASTPKRTLSVPAALSTQINGACSPHANGGSARRDSCPQTSPQAPSPSAGAAVTAAAAAIRTYAGARNRMIRASPPPPRGETAAPEPHPLAPRRLQALQTSSSSSGSNDSSNTSLPSSPAAQPEEALPVIKASSRWWDSLPPLETEDADGAVAGRSEEAAAALGDARQGLSGRKAAVLRAQHSLDIEPLLAELLAVTPGVGAQGDGGAPAARVRDYEVQFVTTGGGAGGGGAAVTVCVVLLDTASNTLGYVLRCDWRSGDLAVTRILRQQQQQQHDAAQLQQRQRRSPDARAPPPPPPQQQQQRRQQPRSLRELCTGLAESVTLQQQQQQGSAKRGQRFSPATGTHCLDNRAVIRGQSLAVIDNPALPISLVFDTARAGEQHLPR</sequence>
<feature type="region of interest" description="Disordered" evidence="1">
    <location>
        <begin position="241"/>
        <end position="309"/>
    </location>
</feature>
<accession>A0A835Z2R9</accession>
<feature type="region of interest" description="Disordered" evidence="1">
    <location>
        <begin position="581"/>
        <end position="600"/>
    </location>
</feature>
<feature type="region of interest" description="Disordered" evidence="1">
    <location>
        <begin position="352"/>
        <end position="381"/>
    </location>
</feature>
<proteinExistence type="predicted"/>
<name>A0A835Z2R9_9STRA</name>
<comment type="caution">
    <text evidence="2">The sequence shown here is derived from an EMBL/GenBank/DDBJ whole genome shotgun (WGS) entry which is preliminary data.</text>
</comment>
<evidence type="ECO:0000313" key="2">
    <source>
        <dbReference type="EMBL" id="KAG5181999.1"/>
    </source>
</evidence>
<feature type="compositionally biased region" description="Low complexity" evidence="1">
    <location>
        <begin position="352"/>
        <end position="376"/>
    </location>
</feature>
<feature type="region of interest" description="Disordered" evidence="1">
    <location>
        <begin position="1"/>
        <end position="23"/>
    </location>
</feature>